<keyword evidence="3" id="KW-1185">Reference proteome</keyword>
<feature type="region of interest" description="Disordered" evidence="1">
    <location>
        <begin position="1"/>
        <end position="62"/>
    </location>
</feature>
<comment type="caution">
    <text evidence="2">The sequence shown here is derived from an EMBL/GenBank/DDBJ whole genome shotgun (WGS) entry which is preliminary data.</text>
</comment>
<dbReference type="Proteomes" id="UP000826195">
    <property type="component" value="Unassembled WGS sequence"/>
</dbReference>
<evidence type="ECO:0000313" key="3">
    <source>
        <dbReference type="Proteomes" id="UP000826195"/>
    </source>
</evidence>
<accession>A0AAV7IP62</accession>
<gene>
    <name evidence="2" type="ORF">KQX54_000782</name>
</gene>
<evidence type="ECO:0000313" key="2">
    <source>
        <dbReference type="EMBL" id="KAH0556512.1"/>
    </source>
</evidence>
<sequence>MEIEDWLAQHSPIEYTLKPNNEPETKTSTNRQQRHCKQPPPRELEQQHYPPLPNNNRRSIQDPTGLETTFAHLKARTIIIRH</sequence>
<protein>
    <submittedName>
        <fullName evidence="2">Uncharacterized protein</fullName>
    </submittedName>
</protein>
<name>A0AAV7IP62_COTGL</name>
<dbReference type="EMBL" id="JAHXZJ010000760">
    <property type="protein sequence ID" value="KAH0556512.1"/>
    <property type="molecule type" value="Genomic_DNA"/>
</dbReference>
<reference evidence="2 3" key="1">
    <citation type="journal article" date="2021" name="J. Hered.">
        <title>A chromosome-level genome assembly of the parasitoid wasp, Cotesia glomerata (Hymenoptera: Braconidae).</title>
        <authorList>
            <person name="Pinto B.J."/>
            <person name="Weis J.J."/>
            <person name="Gamble T."/>
            <person name="Ode P.J."/>
            <person name="Paul R."/>
            <person name="Zaspel J.M."/>
        </authorList>
    </citation>
    <scope>NUCLEOTIDE SEQUENCE [LARGE SCALE GENOMIC DNA]</scope>
    <source>
        <strain evidence="2">CgM1</strain>
    </source>
</reference>
<proteinExistence type="predicted"/>
<organism evidence="2 3">
    <name type="scientific">Cotesia glomerata</name>
    <name type="common">Lepidopteran parasitic wasp</name>
    <name type="synonym">Apanteles glomeratus</name>
    <dbReference type="NCBI Taxonomy" id="32391"/>
    <lineage>
        <taxon>Eukaryota</taxon>
        <taxon>Metazoa</taxon>
        <taxon>Ecdysozoa</taxon>
        <taxon>Arthropoda</taxon>
        <taxon>Hexapoda</taxon>
        <taxon>Insecta</taxon>
        <taxon>Pterygota</taxon>
        <taxon>Neoptera</taxon>
        <taxon>Endopterygota</taxon>
        <taxon>Hymenoptera</taxon>
        <taxon>Apocrita</taxon>
        <taxon>Ichneumonoidea</taxon>
        <taxon>Braconidae</taxon>
        <taxon>Microgastrinae</taxon>
        <taxon>Cotesia</taxon>
    </lineage>
</organism>
<evidence type="ECO:0000256" key="1">
    <source>
        <dbReference type="SAM" id="MobiDB-lite"/>
    </source>
</evidence>
<dbReference type="AlphaFoldDB" id="A0AAV7IP62"/>